<feature type="site" description="Transition state stabilizer" evidence="8">
    <location>
        <position position="130"/>
    </location>
</feature>
<reference evidence="11 12" key="2">
    <citation type="journal article" date="2011" name="J. Bacteriol.">
        <title>Genomes of three methylotrophs from a single niche uncover genetic and metabolic divergence of Methylophilaceae.</title>
        <authorList>
            <person name="Lapidus A."/>
            <person name="Clum A."/>
            <person name="Labutti K."/>
            <person name="Kaluzhnaya M.G."/>
            <person name="Lim S."/>
            <person name="Beck D.A."/>
            <person name="Glavina Del Rio T."/>
            <person name="Nolan M."/>
            <person name="Mavromatis K."/>
            <person name="Huntemann M."/>
            <person name="Lucas S."/>
            <person name="Lidstrom M.E."/>
            <person name="Ivanova N."/>
            <person name="Chistoserdova L."/>
        </authorList>
    </citation>
    <scope>NUCLEOTIDE SEQUENCE [LARGE SCALE GENOMIC DNA]</scope>
    <source>
        <strain evidence="12">JLW8 / ATCC BAA-1282 / DSM 17540</strain>
    </source>
</reference>
<comment type="similarity">
    <text evidence="9">Belongs to the glycosyltransferase group 1 family.</text>
</comment>
<dbReference type="NCBIfam" id="NF004388">
    <property type="entry name" value="PRK05749.1-4"/>
    <property type="match status" value="1"/>
</dbReference>
<dbReference type="KEGG" id="mmb:Mmol_0048"/>
<accession>C6WY63</accession>
<dbReference type="SUPFAM" id="SSF53756">
    <property type="entry name" value="UDP-Glycosyltransferase/glycogen phosphorylase"/>
    <property type="match status" value="1"/>
</dbReference>
<dbReference type="CAZy" id="GT30">
    <property type="family name" value="Glycosyltransferase Family 30"/>
</dbReference>
<evidence type="ECO:0000313" key="12">
    <source>
        <dbReference type="Proteomes" id="UP000002742"/>
    </source>
</evidence>
<keyword evidence="9" id="KW-1003">Cell membrane</keyword>
<dbReference type="InterPro" id="IPR007507">
    <property type="entry name" value="Glycos_transf_N"/>
</dbReference>
<dbReference type="AlphaFoldDB" id="C6WY63"/>
<gene>
    <name evidence="11" type="ordered locus">Mmol_0048</name>
</gene>
<dbReference type="GO" id="GO:0005886">
    <property type="term" value="C:plasma membrane"/>
    <property type="evidence" value="ECO:0007669"/>
    <property type="project" value="UniProtKB-SubCell"/>
</dbReference>
<evidence type="ECO:0000256" key="9">
    <source>
        <dbReference type="RuleBase" id="RU365103"/>
    </source>
</evidence>
<dbReference type="PANTHER" id="PTHR42755:SF1">
    <property type="entry name" value="3-DEOXY-D-MANNO-OCTULOSONIC ACID TRANSFERASE, MITOCHONDRIAL-RELATED"/>
    <property type="match status" value="1"/>
</dbReference>
<dbReference type="NCBIfam" id="NF004386">
    <property type="entry name" value="PRK05749.1-2"/>
    <property type="match status" value="1"/>
</dbReference>
<dbReference type="OrthoDB" id="9789797at2"/>
<comment type="function">
    <text evidence="9">Involved in lipopolysaccharide (LPS) biosynthesis. Catalyzes the transfer of 3-deoxy-D-manno-octulosonate (Kdo) residue(s) from CMP-Kdo to lipid IV(A), the tetraacyldisaccharide-1,4'-bisphosphate precursor of lipid A.</text>
</comment>
<evidence type="ECO:0000313" key="11">
    <source>
        <dbReference type="EMBL" id="ACT46959.1"/>
    </source>
</evidence>
<evidence type="ECO:0000256" key="2">
    <source>
        <dbReference type="ARBA" id="ARBA00012621"/>
    </source>
</evidence>
<dbReference type="EC" id="2.4.99.12" evidence="2 9"/>
<dbReference type="EMBL" id="CP001672">
    <property type="protein sequence ID" value="ACT46959.1"/>
    <property type="molecule type" value="Genomic_DNA"/>
</dbReference>
<dbReference type="PANTHER" id="PTHR42755">
    <property type="entry name" value="3-DEOXY-MANNO-OCTULOSONATE CYTIDYLYLTRANSFERASE"/>
    <property type="match status" value="1"/>
</dbReference>
<comment type="pathway">
    <text evidence="1 9">Bacterial outer membrane biogenesis; LPS core biosynthesis.</text>
</comment>
<evidence type="ECO:0000256" key="5">
    <source>
        <dbReference type="ARBA" id="ARBA00031445"/>
    </source>
</evidence>
<reference evidence="12" key="1">
    <citation type="submission" date="2009-07" db="EMBL/GenBank/DDBJ databases">
        <title>Complete sequence of Methylotenera mobilis JLW8.</title>
        <authorList>
            <consortium name="US DOE Joint Genome Institute"/>
            <person name="Lucas S."/>
            <person name="Copeland A."/>
            <person name="Lapidus A."/>
            <person name="Glavina del Rio T."/>
            <person name="Tice H."/>
            <person name="Bruce D."/>
            <person name="Goodwin L."/>
            <person name="Pitluck S."/>
            <person name="LaButti K.M."/>
            <person name="Clum A."/>
            <person name="Larimer F."/>
            <person name="Land M."/>
            <person name="Hauser L."/>
            <person name="Kyrpides N."/>
            <person name="Mikhailova N."/>
            <person name="Kayluzhnaya M."/>
            <person name="Chistoserdova L."/>
        </authorList>
    </citation>
    <scope>NUCLEOTIDE SEQUENCE [LARGE SCALE GENOMIC DNA]</scope>
    <source>
        <strain evidence="12">JLW8 / ATCC BAA-1282 / DSM 17540</strain>
    </source>
</reference>
<dbReference type="GO" id="GO:0009244">
    <property type="term" value="P:lipopolysaccharide core region biosynthetic process"/>
    <property type="evidence" value="ECO:0007669"/>
    <property type="project" value="UniProtKB-UniRule"/>
</dbReference>
<feature type="active site" description="Proton acceptor" evidence="7">
    <location>
        <position position="60"/>
    </location>
</feature>
<dbReference type="Gene3D" id="3.40.50.11720">
    <property type="entry name" value="3-Deoxy-D-manno-octulosonic-acid transferase, N-terminal domain"/>
    <property type="match status" value="1"/>
</dbReference>
<feature type="domain" description="3-deoxy-D-manno-octulosonic-acid transferase N-terminal" evidence="10">
    <location>
        <begin position="33"/>
        <end position="209"/>
    </location>
</feature>
<dbReference type="Pfam" id="PF04413">
    <property type="entry name" value="Glycos_transf_N"/>
    <property type="match status" value="1"/>
</dbReference>
<dbReference type="UniPathway" id="UPA00958"/>
<dbReference type="HOGENOM" id="CLU_036146_2_0_4"/>
<evidence type="ECO:0000256" key="8">
    <source>
        <dbReference type="PIRSR" id="PIRSR639901-2"/>
    </source>
</evidence>
<name>C6WY63_METML</name>
<feature type="site" description="Transition state stabilizer" evidence="8">
    <location>
        <position position="206"/>
    </location>
</feature>
<dbReference type="InterPro" id="IPR038107">
    <property type="entry name" value="Glycos_transf_N_sf"/>
</dbReference>
<evidence type="ECO:0000256" key="4">
    <source>
        <dbReference type="ARBA" id="ARBA00022679"/>
    </source>
</evidence>
<dbReference type="GO" id="GO:0043842">
    <property type="term" value="F:Kdo transferase activity"/>
    <property type="evidence" value="ECO:0007669"/>
    <property type="project" value="UniProtKB-EC"/>
</dbReference>
<dbReference type="GO" id="GO:0009245">
    <property type="term" value="P:lipid A biosynthetic process"/>
    <property type="evidence" value="ECO:0007669"/>
    <property type="project" value="TreeGrafter"/>
</dbReference>
<comment type="catalytic activity">
    <reaction evidence="6 9">
        <text>lipid IVA (E. coli) + CMP-3-deoxy-beta-D-manno-octulosonate = alpha-Kdo-(2-&gt;6)-lipid IVA (E. coli) + CMP + H(+)</text>
        <dbReference type="Rhea" id="RHEA:28066"/>
        <dbReference type="ChEBI" id="CHEBI:15378"/>
        <dbReference type="ChEBI" id="CHEBI:58603"/>
        <dbReference type="ChEBI" id="CHEBI:60364"/>
        <dbReference type="ChEBI" id="CHEBI:60377"/>
        <dbReference type="ChEBI" id="CHEBI:85987"/>
        <dbReference type="EC" id="2.4.99.12"/>
    </reaction>
</comment>
<comment type="subcellular location">
    <subcellularLocation>
        <location evidence="9">Cell membrane</location>
    </subcellularLocation>
</comment>
<dbReference type="Proteomes" id="UP000002742">
    <property type="component" value="Chromosome"/>
</dbReference>
<keyword evidence="9" id="KW-0448">Lipopolysaccharide biosynthesis</keyword>
<keyword evidence="9" id="KW-0472">Membrane</keyword>
<dbReference type="Gene3D" id="3.40.50.2000">
    <property type="entry name" value="Glycogen Phosphorylase B"/>
    <property type="match status" value="1"/>
</dbReference>
<protein>
    <recommendedName>
        <fullName evidence="3 9">3-deoxy-D-manno-octulosonic acid transferase</fullName>
        <shortName evidence="9">Kdo transferase</shortName>
        <ecNumber evidence="2 9">2.4.99.12</ecNumber>
    </recommendedName>
    <alternativeName>
        <fullName evidence="5 9">Lipid IV(A) 3-deoxy-D-manno-octulosonic acid transferase</fullName>
    </alternativeName>
</protein>
<dbReference type="RefSeq" id="WP_012777416.1">
    <property type="nucleotide sequence ID" value="NC_012968.1"/>
</dbReference>
<evidence type="ECO:0000256" key="6">
    <source>
        <dbReference type="ARBA" id="ARBA00049183"/>
    </source>
</evidence>
<evidence type="ECO:0000259" key="10">
    <source>
        <dbReference type="Pfam" id="PF04413"/>
    </source>
</evidence>
<keyword evidence="4 9" id="KW-0808">Transferase</keyword>
<dbReference type="STRING" id="583345.Mmol_0048"/>
<dbReference type="FunFam" id="3.40.50.11720:FF:000001">
    <property type="entry name" value="3-deoxy-D-manno-octulosonic acid transferase"/>
    <property type="match status" value="1"/>
</dbReference>
<evidence type="ECO:0000256" key="1">
    <source>
        <dbReference type="ARBA" id="ARBA00004713"/>
    </source>
</evidence>
<evidence type="ECO:0000256" key="7">
    <source>
        <dbReference type="PIRSR" id="PIRSR639901-1"/>
    </source>
</evidence>
<keyword evidence="12" id="KW-1185">Reference proteome</keyword>
<organism evidence="11 12">
    <name type="scientific">Methylotenera mobilis (strain JLW8 / ATCC BAA-1282 / DSM 17540)</name>
    <dbReference type="NCBI Taxonomy" id="583345"/>
    <lineage>
        <taxon>Bacteria</taxon>
        <taxon>Pseudomonadati</taxon>
        <taxon>Pseudomonadota</taxon>
        <taxon>Betaproteobacteria</taxon>
        <taxon>Nitrosomonadales</taxon>
        <taxon>Methylophilaceae</taxon>
        <taxon>Methylotenera</taxon>
    </lineage>
</organism>
<proteinExistence type="inferred from homology"/>
<sequence>MTRNLYTCLLYLLLPFTPLKLLWRGRKQPEYLQHWRERYGFYQTPVQKPVIWLHCVSVGETRAAEPLIKALLSQYPTHQLLLTHTTPTGRATSEQLFGDSVSRVYLPYDVPFAVARFLQHFKPVVGALMETELWFNLIAGCKQRDIPVLLVNARLSEKSATGYAKLGQVLRQGLQNLSAIAAQTSADASRLQSLGATEVSITGNIKFDVAPHATAHSLGAQLRQLLGTARPVFLAASTRDGEEELILEAVNLANIPNLLTIIVPRHPQRFDAVAGLLTKASHPYMRRSTLDGATVPNEVDYLLGDSMGEMFTYYASCDVAFIGGSLLPLGGQNLIEACSMGKPVLVGPHTFNFEEATKMAIAAGAANRVQNVEELSQKLQQLFAHSQQRQAMCDASLQFSEQNRGATQKTLNVLQAYITA</sequence>
<evidence type="ECO:0000256" key="3">
    <source>
        <dbReference type="ARBA" id="ARBA00019077"/>
    </source>
</evidence>
<dbReference type="InterPro" id="IPR039901">
    <property type="entry name" value="Kdotransferase"/>
</dbReference>
<dbReference type="eggNOG" id="COG1519">
    <property type="taxonomic scope" value="Bacteria"/>
</dbReference>